<feature type="binding site" evidence="10">
    <location>
        <position position="114"/>
    </location>
    <ligand>
        <name>ATP</name>
        <dbReference type="ChEBI" id="CHEBI:30616"/>
    </ligand>
</feature>
<dbReference type="PROSITE" id="PS00108">
    <property type="entry name" value="PROTEIN_KINASE_ST"/>
    <property type="match status" value="1"/>
</dbReference>
<dbReference type="HOGENOM" id="CLU_000288_181_1_1"/>
<evidence type="ECO:0000256" key="10">
    <source>
        <dbReference type="PROSITE-ProRule" id="PRU10141"/>
    </source>
</evidence>
<accession>A0A0C2WTR5</accession>
<name>A0A0C2WTR5_SERVB</name>
<dbReference type="Gene3D" id="1.10.510.10">
    <property type="entry name" value="Transferase(Phosphotransferase) domain 1"/>
    <property type="match status" value="1"/>
</dbReference>
<keyword evidence="3 11" id="KW-0723">Serine/threonine-protein kinase</keyword>
<feature type="compositionally biased region" description="Polar residues" evidence="12">
    <location>
        <begin position="1"/>
        <end position="20"/>
    </location>
</feature>
<feature type="region of interest" description="Disordered" evidence="12">
    <location>
        <begin position="1"/>
        <end position="23"/>
    </location>
</feature>
<comment type="catalytic activity">
    <reaction evidence="8">
        <text>L-threonyl-[protein] + ATP = O-phospho-L-threonyl-[protein] + ADP + H(+)</text>
        <dbReference type="Rhea" id="RHEA:46608"/>
        <dbReference type="Rhea" id="RHEA-COMP:11060"/>
        <dbReference type="Rhea" id="RHEA-COMP:11605"/>
        <dbReference type="ChEBI" id="CHEBI:15378"/>
        <dbReference type="ChEBI" id="CHEBI:30013"/>
        <dbReference type="ChEBI" id="CHEBI:30616"/>
        <dbReference type="ChEBI" id="CHEBI:61977"/>
        <dbReference type="ChEBI" id="CHEBI:456216"/>
        <dbReference type="EC" id="2.7.11.22"/>
    </reaction>
</comment>
<dbReference type="GO" id="GO:0008024">
    <property type="term" value="C:cyclin/CDK positive transcription elongation factor complex"/>
    <property type="evidence" value="ECO:0007669"/>
    <property type="project" value="TreeGrafter"/>
</dbReference>
<keyword evidence="5 10" id="KW-0547">Nucleotide-binding</keyword>
<evidence type="ECO:0000256" key="3">
    <source>
        <dbReference type="ARBA" id="ARBA00022527"/>
    </source>
</evidence>
<reference evidence="15" key="2">
    <citation type="submission" date="2015-01" db="EMBL/GenBank/DDBJ databases">
        <title>Evolutionary Origins and Diversification of the Mycorrhizal Mutualists.</title>
        <authorList>
            <consortium name="DOE Joint Genome Institute"/>
            <consortium name="Mycorrhizal Genomics Consortium"/>
            <person name="Kohler A."/>
            <person name="Kuo A."/>
            <person name="Nagy L.G."/>
            <person name="Floudas D."/>
            <person name="Copeland A."/>
            <person name="Barry K.W."/>
            <person name="Cichocki N."/>
            <person name="Veneault-Fourrey C."/>
            <person name="LaButti K."/>
            <person name="Lindquist E.A."/>
            <person name="Lipzen A."/>
            <person name="Lundell T."/>
            <person name="Morin E."/>
            <person name="Murat C."/>
            <person name="Riley R."/>
            <person name="Ohm R."/>
            <person name="Sun H."/>
            <person name="Tunlid A."/>
            <person name="Henrissat B."/>
            <person name="Grigoriev I.V."/>
            <person name="Hibbett D.S."/>
            <person name="Martin F."/>
        </authorList>
    </citation>
    <scope>NUCLEOTIDE SEQUENCE [LARGE SCALE GENOMIC DNA]</scope>
    <source>
        <strain evidence="15">MAFF 305830</strain>
    </source>
</reference>
<dbReference type="InterPro" id="IPR008271">
    <property type="entry name" value="Ser/Thr_kinase_AS"/>
</dbReference>
<dbReference type="FunFam" id="1.10.510.10:FF:000624">
    <property type="entry name" value="Mitogen-activated protein kinase"/>
    <property type="match status" value="1"/>
</dbReference>
<dbReference type="PANTHER" id="PTHR24056:SF546">
    <property type="entry name" value="CYCLIN-DEPENDENT KINASE 12"/>
    <property type="match status" value="1"/>
</dbReference>
<dbReference type="GO" id="GO:0004693">
    <property type="term" value="F:cyclin-dependent protein serine/threonine kinase activity"/>
    <property type="evidence" value="ECO:0007669"/>
    <property type="project" value="UniProtKB-EC"/>
</dbReference>
<feature type="domain" description="Protein kinase" evidence="13">
    <location>
        <begin position="85"/>
        <end position="368"/>
    </location>
</feature>
<evidence type="ECO:0000256" key="7">
    <source>
        <dbReference type="ARBA" id="ARBA00022840"/>
    </source>
</evidence>
<dbReference type="Pfam" id="PF00069">
    <property type="entry name" value="Pkinase"/>
    <property type="match status" value="1"/>
</dbReference>
<evidence type="ECO:0000259" key="13">
    <source>
        <dbReference type="PROSITE" id="PS50011"/>
    </source>
</evidence>
<evidence type="ECO:0000256" key="5">
    <source>
        <dbReference type="ARBA" id="ARBA00022741"/>
    </source>
</evidence>
<dbReference type="InterPro" id="IPR050108">
    <property type="entry name" value="CDK"/>
</dbReference>
<evidence type="ECO:0000256" key="4">
    <source>
        <dbReference type="ARBA" id="ARBA00022679"/>
    </source>
</evidence>
<dbReference type="GO" id="GO:0032968">
    <property type="term" value="P:positive regulation of transcription elongation by RNA polymerase II"/>
    <property type="evidence" value="ECO:0007669"/>
    <property type="project" value="TreeGrafter"/>
</dbReference>
<evidence type="ECO:0000256" key="12">
    <source>
        <dbReference type="SAM" id="MobiDB-lite"/>
    </source>
</evidence>
<dbReference type="InterPro" id="IPR011009">
    <property type="entry name" value="Kinase-like_dom_sf"/>
</dbReference>
<dbReference type="GO" id="GO:0005524">
    <property type="term" value="F:ATP binding"/>
    <property type="evidence" value="ECO:0007669"/>
    <property type="project" value="UniProtKB-UniRule"/>
</dbReference>
<dbReference type="InterPro" id="IPR017441">
    <property type="entry name" value="Protein_kinase_ATP_BS"/>
</dbReference>
<evidence type="ECO:0000256" key="1">
    <source>
        <dbReference type="ARBA" id="ARBA00006485"/>
    </source>
</evidence>
<keyword evidence="7 10" id="KW-0067">ATP-binding</keyword>
<dbReference type="PROSITE" id="PS50011">
    <property type="entry name" value="PROTEIN_KINASE_DOM"/>
    <property type="match status" value="1"/>
</dbReference>
<dbReference type="CDD" id="cd07840">
    <property type="entry name" value="STKc_CDK9_like"/>
    <property type="match status" value="1"/>
</dbReference>
<dbReference type="Gene3D" id="3.30.200.20">
    <property type="entry name" value="Phosphorylase Kinase, domain 1"/>
    <property type="match status" value="1"/>
</dbReference>
<dbReference type="OrthoDB" id="204883at2759"/>
<dbReference type="PANTHER" id="PTHR24056">
    <property type="entry name" value="CELL DIVISION PROTEIN KINASE"/>
    <property type="match status" value="1"/>
</dbReference>
<evidence type="ECO:0000256" key="6">
    <source>
        <dbReference type="ARBA" id="ARBA00022777"/>
    </source>
</evidence>
<gene>
    <name evidence="14" type="ORF">M408DRAFT_67898</name>
</gene>
<comment type="similarity">
    <text evidence="1">Belongs to the protein kinase superfamily. CMGC Ser/Thr protein kinase family. CDC2/CDKX subfamily.</text>
</comment>
<dbReference type="FunFam" id="3.30.200.20:FF:000124">
    <property type="entry name" value="Cyclin-dependent kinase 4"/>
    <property type="match status" value="1"/>
</dbReference>
<dbReference type="GO" id="GO:0008353">
    <property type="term" value="F:RNA polymerase II CTD heptapeptide repeat kinase activity"/>
    <property type="evidence" value="ECO:0007669"/>
    <property type="project" value="TreeGrafter"/>
</dbReference>
<dbReference type="PROSITE" id="PS00107">
    <property type="entry name" value="PROTEIN_KINASE_ATP"/>
    <property type="match status" value="1"/>
</dbReference>
<dbReference type="InterPro" id="IPR000719">
    <property type="entry name" value="Prot_kinase_dom"/>
</dbReference>
<evidence type="ECO:0000256" key="11">
    <source>
        <dbReference type="RuleBase" id="RU000304"/>
    </source>
</evidence>
<evidence type="ECO:0000313" key="15">
    <source>
        <dbReference type="Proteomes" id="UP000054097"/>
    </source>
</evidence>
<dbReference type="SMART" id="SM00220">
    <property type="entry name" value="S_TKc"/>
    <property type="match status" value="1"/>
</dbReference>
<keyword evidence="4" id="KW-0808">Transferase</keyword>
<keyword evidence="6" id="KW-0418">Kinase</keyword>
<dbReference type="AlphaFoldDB" id="A0A0C2WTR5"/>
<evidence type="ECO:0000256" key="8">
    <source>
        <dbReference type="ARBA" id="ARBA00047811"/>
    </source>
</evidence>
<evidence type="ECO:0000256" key="9">
    <source>
        <dbReference type="ARBA" id="ARBA00048367"/>
    </source>
</evidence>
<comment type="catalytic activity">
    <reaction evidence="9">
        <text>L-seryl-[protein] + ATP = O-phospho-L-seryl-[protein] + ADP + H(+)</text>
        <dbReference type="Rhea" id="RHEA:17989"/>
        <dbReference type="Rhea" id="RHEA-COMP:9863"/>
        <dbReference type="Rhea" id="RHEA-COMP:11604"/>
        <dbReference type="ChEBI" id="CHEBI:15378"/>
        <dbReference type="ChEBI" id="CHEBI:29999"/>
        <dbReference type="ChEBI" id="CHEBI:30616"/>
        <dbReference type="ChEBI" id="CHEBI:83421"/>
        <dbReference type="ChEBI" id="CHEBI:456216"/>
        <dbReference type="EC" id="2.7.11.22"/>
    </reaction>
</comment>
<dbReference type="GO" id="GO:0030332">
    <property type="term" value="F:cyclin binding"/>
    <property type="evidence" value="ECO:0007669"/>
    <property type="project" value="TreeGrafter"/>
</dbReference>
<organism evidence="14 15">
    <name type="scientific">Serendipita vermifera MAFF 305830</name>
    <dbReference type="NCBI Taxonomy" id="933852"/>
    <lineage>
        <taxon>Eukaryota</taxon>
        <taxon>Fungi</taxon>
        <taxon>Dikarya</taxon>
        <taxon>Basidiomycota</taxon>
        <taxon>Agaricomycotina</taxon>
        <taxon>Agaricomycetes</taxon>
        <taxon>Sebacinales</taxon>
        <taxon>Serendipitaceae</taxon>
        <taxon>Serendipita</taxon>
    </lineage>
</organism>
<dbReference type="EC" id="2.7.11.22" evidence="2"/>
<evidence type="ECO:0000256" key="2">
    <source>
        <dbReference type="ARBA" id="ARBA00012425"/>
    </source>
</evidence>
<dbReference type="SUPFAM" id="SSF56112">
    <property type="entry name" value="Protein kinase-like (PK-like)"/>
    <property type="match status" value="1"/>
</dbReference>
<sequence>MPTESQQRSLPTEEQSQDLPSVTPALTEDIVQDGDEIACPYPCNDDTPSISQNLEAAESTTCSETPLNSQPLSEKGTTINSEEPFEFITLVGEGSYGTVSKARDRQNGRLVALKKIRTESQRNGFPVTALREIKILQSLHHENVVQLREMVVRKGAIFLSFEYLEHDLVGLLRQKVFELKVEHMKSFTQQLLRGLEYLHSRGILHRDLKAANLLVTRQGALKIGDFGLARSYNKRKHADYTNHVCTLLYRAPELMLGETIYGPEIDIWSAGCIFMELFLKKVLFEGRDDIDQLGLIYSTLGSPSGTYAQCLLHKPWYSLMDLTKFENCFRAKYASIISVDALDFAETLLDLDGTKRPSATSALGHPYFQSMPHAAKPDLSSLADDYHEYDERSNRKGRESQAK</sequence>
<dbReference type="STRING" id="933852.A0A0C2WTR5"/>
<proteinExistence type="inferred from homology"/>
<dbReference type="EMBL" id="KN824288">
    <property type="protein sequence ID" value="KIM29548.1"/>
    <property type="molecule type" value="Genomic_DNA"/>
</dbReference>
<dbReference type="Proteomes" id="UP000054097">
    <property type="component" value="Unassembled WGS sequence"/>
</dbReference>
<protein>
    <recommendedName>
        <fullName evidence="2">cyclin-dependent kinase</fullName>
        <ecNumber evidence="2">2.7.11.22</ecNumber>
    </recommendedName>
</protein>
<evidence type="ECO:0000313" key="14">
    <source>
        <dbReference type="EMBL" id="KIM29548.1"/>
    </source>
</evidence>
<reference evidence="14 15" key="1">
    <citation type="submission" date="2014-04" db="EMBL/GenBank/DDBJ databases">
        <authorList>
            <consortium name="DOE Joint Genome Institute"/>
            <person name="Kuo A."/>
            <person name="Zuccaro A."/>
            <person name="Kohler A."/>
            <person name="Nagy L.G."/>
            <person name="Floudas D."/>
            <person name="Copeland A."/>
            <person name="Barry K.W."/>
            <person name="Cichocki N."/>
            <person name="Veneault-Fourrey C."/>
            <person name="LaButti K."/>
            <person name="Lindquist E.A."/>
            <person name="Lipzen A."/>
            <person name="Lundell T."/>
            <person name="Morin E."/>
            <person name="Murat C."/>
            <person name="Sun H."/>
            <person name="Tunlid A."/>
            <person name="Henrissat B."/>
            <person name="Grigoriev I.V."/>
            <person name="Hibbett D.S."/>
            <person name="Martin F."/>
            <person name="Nordberg H.P."/>
            <person name="Cantor M.N."/>
            <person name="Hua S.X."/>
        </authorList>
    </citation>
    <scope>NUCLEOTIDE SEQUENCE [LARGE SCALE GENOMIC DNA]</scope>
    <source>
        <strain evidence="14 15">MAFF 305830</strain>
    </source>
</reference>
<keyword evidence="15" id="KW-1185">Reference proteome</keyword>